<evidence type="ECO:0000313" key="3">
    <source>
        <dbReference type="RefSeq" id="XP_030987259.1"/>
    </source>
</evidence>
<gene>
    <name evidence="3" type="ORF">PgNI_01370</name>
</gene>
<dbReference type="Proteomes" id="UP000515153">
    <property type="component" value="Unplaced"/>
</dbReference>
<evidence type="ECO:0000313" key="2">
    <source>
        <dbReference type="Proteomes" id="UP000515153"/>
    </source>
</evidence>
<proteinExistence type="predicted"/>
<name>A0A6P8BJT0_PYRGI</name>
<dbReference type="RefSeq" id="XP_030987259.1">
    <property type="nucleotide sequence ID" value="XM_031121443.1"/>
</dbReference>
<reference evidence="3" key="1">
    <citation type="journal article" date="2019" name="Mol. Biol. Evol.">
        <title>Blast fungal genomes show frequent chromosomal changes, gene gains and losses, and effector gene turnover.</title>
        <authorList>
            <person name="Gomez Luciano L.B."/>
            <person name="Jason Tsai I."/>
            <person name="Chuma I."/>
            <person name="Tosa Y."/>
            <person name="Chen Y.H."/>
            <person name="Li J.Y."/>
            <person name="Li M.Y."/>
            <person name="Jade Lu M.Y."/>
            <person name="Nakayashiki H."/>
            <person name="Li W.H."/>
        </authorList>
    </citation>
    <scope>NUCLEOTIDE SEQUENCE</scope>
    <source>
        <strain evidence="3">NI907</strain>
    </source>
</reference>
<sequence length="84" mass="9543">MRADDVADDDSMGRVRTKSGKQQKGMSTCQMQGMNENSSPRILQADRSITSGAVLGQWRPVRDYEVTAYQRRRRVVRKAADRPN</sequence>
<reference evidence="3" key="2">
    <citation type="submission" date="2019-10" db="EMBL/GenBank/DDBJ databases">
        <authorList>
            <consortium name="NCBI Genome Project"/>
        </authorList>
    </citation>
    <scope>NUCLEOTIDE SEQUENCE</scope>
    <source>
        <strain evidence="3">NI907</strain>
    </source>
</reference>
<accession>A0A6P8BJT0</accession>
<evidence type="ECO:0000256" key="1">
    <source>
        <dbReference type="SAM" id="MobiDB-lite"/>
    </source>
</evidence>
<reference evidence="3" key="3">
    <citation type="submission" date="2025-08" db="UniProtKB">
        <authorList>
            <consortium name="RefSeq"/>
        </authorList>
    </citation>
    <scope>IDENTIFICATION</scope>
    <source>
        <strain evidence="3">NI907</strain>
    </source>
</reference>
<dbReference type="GeneID" id="41956357"/>
<dbReference type="KEGG" id="pgri:PgNI_01370"/>
<keyword evidence="2" id="KW-1185">Reference proteome</keyword>
<feature type="region of interest" description="Disordered" evidence="1">
    <location>
        <begin position="1"/>
        <end position="37"/>
    </location>
</feature>
<feature type="compositionally biased region" description="Acidic residues" evidence="1">
    <location>
        <begin position="1"/>
        <end position="10"/>
    </location>
</feature>
<protein>
    <submittedName>
        <fullName evidence="3">Uncharacterized protein</fullName>
    </submittedName>
</protein>
<feature type="compositionally biased region" description="Polar residues" evidence="1">
    <location>
        <begin position="22"/>
        <end position="37"/>
    </location>
</feature>
<organism evidence="2 3">
    <name type="scientific">Pyricularia grisea</name>
    <name type="common">Crabgrass-specific blast fungus</name>
    <name type="synonym">Magnaporthe grisea</name>
    <dbReference type="NCBI Taxonomy" id="148305"/>
    <lineage>
        <taxon>Eukaryota</taxon>
        <taxon>Fungi</taxon>
        <taxon>Dikarya</taxon>
        <taxon>Ascomycota</taxon>
        <taxon>Pezizomycotina</taxon>
        <taxon>Sordariomycetes</taxon>
        <taxon>Sordariomycetidae</taxon>
        <taxon>Magnaporthales</taxon>
        <taxon>Pyriculariaceae</taxon>
        <taxon>Pyricularia</taxon>
    </lineage>
</organism>
<dbReference type="AlphaFoldDB" id="A0A6P8BJT0"/>